<evidence type="ECO:0000256" key="7">
    <source>
        <dbReference type="ARBA" id="ARBA00023065"/>
    </source>
</evidence>
<dbReference type="AlphaFoldDB" id="A0A6L8K5P0"/>
<comment type="similarity">
    <text evidence="11 12">Belongs to the TonB-dependent receptor family.</text>
</comment>
<keyword evidence="16" id="KW-0675">Receptor</keyword>
<dbReference type="PANTHER" id="PTHR32552">
    <property type="entry name" value="FERRICHROME IRON RECEPTOR-RELATED"/>
    <property type="match status" value="1"/>
</dbReference>
<dbReference type="InterPro" id="IPR012910">
    <property type="entry name" value="Plug_dom"/>
</dbReference>
<keyword evidence="13" id="KW-0732">Signal</keyword>
<evidence type="ECO:0000256" key="3">
    <source>
        <dbReference type="ARBA" id="ARBA00022452"/>
    </source>
</evidence>
<evidence type="ECO:0000256" key="6">
    <source>
        <dbReference type="ARBA" id="ARBA00023004"/>
    </source>
</evidence>
<proteinExistence type="inferred from homology"/>
<evidence type="ECO:0000259" key="14">
    <source>
        <dbReference type="Pfam" id="PF00593"/>
    </source>
</evidence>
<evidence type="ECO:0000256" key="10">
    <source>
        <dbReference type="ARBA" id="ARBA00023237"/>
    </source>
</evidence>
<dbReference type="Gene3D" id="2.40.170.20">
    <property type="entry name" value="TonB-dependent receptor, beta-barrel domain"/>
    <property type="match status" value="1"/>
</dbReference>
<evidence type="ECO:0000256" key="8">
    <source>
        <dbReference type="ARBA" id="ARBA00023077"/>
    </source>
</evidence>
<evidence type="ECO:0000256" key="11">
    <source>
        <dbReference type="PROSITE-ProRule" id="PRU01360"/>
    </source>
</evidence>
<sequence length="717" mass="77384">MALQKKKIVLSVALALSLIQAEAAEAEPGEAPEVQQVTVTATRRAQGIQAAPVAVTALSADTIKDDELRVINDVTRYVPNFTGQSTEGRERPRWFLRGVGSNDPSTTSLSPVGFYADDVYINSVFGQGTPLFDVGRIEVLRGPQGTLWGKNTIGGAINILSKRPEFTPGGYAKIGFGNNNSNIVEAAGGGALVPEQLAGRISLYHEQGDSEINNRATGRRFGGFEDDAVRAQLLLQTAPGNEVLLNLHGRQYHGGGNPWAVAGVDHHSVALNARNSDEIATAGANLTANWQLGNGVGLTSITAYEHVERTLFGDGDYTAAELDRGRSTLASGQWSQELRLTSSPQQQLSWIAGLHLFRENLGSAAADGTLPGTTATAFQLNTFQQRTTSAALFGSATYQVSDAFDLTAGLRWTQEKKNLVLDGYSGSNVAFSNLAQWWNQSTSGFSHDLAQNRSDTWSAPTWDLSPVYRISPTQRVFGRVARGFRSGGYNTAALSNAAFRTVTPEYLTSYEAGYKSEWLRRSVIFNATAFHYDYKDIQVFALAPSSTGSGTVSTLSNAGQGKSQGLELELKVQPTEQFGFYTNIGLLRTRFDQFANVPTAVGNSFARAPRRTANAGVDYKLALGADQLTLRGDVSYRSREYFSATRQTNPLLWQNGYSLLNFNATYSPAGGKVDVTAFVHNAGDKSYLKLALIPSYGNTPQLYGDGRSYGVTASVKF</sequence>
<dbReference type="InterPro" id="IPR039426">
    <property type="entry name" value="TonB-dep_rcpt-like"/>
</dbReference>
<evidence type="ECO:0000313" key="17">
    <source>
        <dbReference type="Proteomes" id="UP000479335"/>
    </source>
</evidence>
<dbReference type="InterPro" id="IPR000531">
    <property type="entry name" value="Beta-barrel_TonB"/>
</dbReference>
<evidence type="ECO:0000256" key="9">
    <source>
        <dbReference type="ARBA" id="ARBA00023136"/>
    </source>
</evidence>
<dbReference type="Pfam" id="PF00593">
    <property type="entry name" value="TonB_dep_Rec_b-barrel"/>
    <property type="match status" value="1"/>
</dbReference>
<dbReference type="InterPro" id="IPR036942">
    <property type="entry name" value="Beta-barrel_TonB_sf"/>
</dbReference>
<evidence type="ECO:0000256" key="13">
    <source>
        <dbReference type="SAM" id="SignalP"/>
    </source>
</evidence>
<evidence type="ECO:0000256" key="4">
    <source>
        <dbReference type="ARBA" id="ARBA00022496"/>
    </source>
</evidence>
<organism evidence="16 17">
    <name type="scientific">Duganella flavida</name>
    <dbReference type="NCBI Taxonomy" id="2692175"/>
    <lineage>
        <taxon>Bacteria</taxon>
        <taxon>Pseudomonadati</taxon>
        <taxon>Pseudomonadota</taxon>
        <taxon>Betaproteobacteria</taxon>
        <taxon>Burkholderiales</taxon>
        <taxon>Oxalobacteraceae</taxon>
        <taxon>Telluria group</taxon>
        <taxon>Duganella</taxon>
    </lineage>
</organism>
<keyword evidence="4" id="KW-0410">Iron transport</keyword>
<dbReference type="SUPFAM" id="SSF56935">
    <property type="entry name" value="Porins"/>
    <property type="match status" value="1"/>
</dbReference>
<accession>A0A6L8K5P0</accession>
<comment type="caution">
    <text evidence="16">The sequence shown here is derived from an EMBL/GenBank/DDBJ whole genome shotgun (WGS) entry which is preliminary data.</text>
</comment>
<feature type="chain" id="PRO_5026741480" evidence="13">
    <location>
        <begin position="24"/>
        <end position="717"/>
    </location>
</feature>
<feature type="domain" description="TonB-dependent receptor-like beta-barrel" evidence="14">
    <location>
        <begin position="271"/>
        <end position="681"/>
    </location>
</feature>
<keyword evidence="6" id="KW-0408">Iron</keyword>
<keyword evidence="10 11" id="KW-0998">Cell outer membrane</keyword>
<dbReference type="Proteomes" id="UP000479335">
    <property type="component" value="Unassembled WGS sequence"/>
</dbReference>
<keyword evidence="9 11" id="KW-0472">Membrane</keyword>
<dbReference type="Pfam" id="PF07715">
    <property type="entry name" value="Plug"/>
    <property type="match status" value="1"/>
</dbReference>
<reference evidence="16 17" key="1">
    <citation type="submission" date="2019-12" db="EMBL/GenBank/DDBJ databases">
        <title>Novel species isolated from a subtropical stream in China.</title>
        <authorList>
            <person name="Lu H."/>
        </authorList>
    </citation>
    <scope>NUCLEOTIDE SEQUENCE [LARGE SCALE GENOMIC DNA]</scope>
    <source>
        <strain evidence="16 17">FT135W</strain>
    </source>
</reference>
<keyword evidence="7" id="KW-0406">Ion transport</keyword>
<feature type="signal peptide" evidence="13">
    <location>
        <begin position="1"/>
        <end position="23"/>
    </location>
</feature>
<keyword evidence="3 11" id="KW-1134">Transmembrane beta strand</keyword>
<protein>
    <submittedName>
        <fullName evidence="16">TonB-dependent receptor</fullName>
    </submittedName>
</protein>
<dbReference type="CDD" id="cd01347">
    <property type="entry name" value="ligand_gated_channel"/>
    <property type="match status" value="1"/>
</dbReference>
<dbReference type="PANTHER" id="PTHR32552:SF81">
    <property type="entry name" value="TONB-DEPENDENT OUTER MEMBRANE RECEPTOR"/>
    <property type="match status" value="1"/>
</dbReference>
<dbReference type="RefSeq" id="WP_161006205.1">
    <property type="nucleotide sequence ID" value="NZ_WWCN01000004.1"/>
</dbReference>
<evidence type="ECO:0000256" key="5">
    <source>
        <dbReference type="ARBA" id="ARBA00022692"/>
    </source>
</evidence>
<feature type="domain" description="TonB-dependent receptor plug" evidence="15">
    <location>
        <begin position="49"/>
        <end position="156"/>
    </location>
</feature>
<keyword evidence="5 11" id="KW-0812">Transmembrane</keyword>
<evidence type="ECO:0000259" key="15">
    <source>
        <dbReference type="Pfam" id="PF07715"/>
    </source>
</evidence>
<keyword evidence="17" id="KW-1185">Reference proteome</keyword>
<dbReference type="GO" id="GO:0006826">
    <property type="term" value="P:iron ion transport"/>
    <property type="evidence" value="ECO:0007669"/>
    <property type="project" value="UniProtKB-KW"/>
</dbReference>
<evidence type="ECO:0000256" key="1">
    <source>
        <dbReference type="ARBA" id="ARBA00004571"/>
    </source>
</evidence>
<dbReference type="GO" id="GO:0009279">
    <property type="term" value="C:cell outer membrane"/>
    <property type="evidence" value="ECO:0007669"/>
    <property type="project" value="UniProtKB-SubCell"/>
</dbReference>
<keyword evidence="8 12" id="KW-0798">TonB box</keyword>
<keyword evidence="2 11" id="KW-0813">Transport</keyword>
<gene>
    <name evidence="16" type="ORF">GTP46_08660</name>
</gene>
<dbReference type="EMBL" id="WWCN01000004">
    <property type="protein sequence ID" value="MYM22716.1"/>
    <property type="molecule type" value="Genomic_DNA"/>
</dbReference>
<evidence type="ECO:0000256" key="2">
    <source>
        <dbReference type="ARBA" id="ARBA00022448"/>
    </source>
</evidence>
<evidence type="ECO:0000256" key="12">
    <source>
        <dbReference type="RuleBase" id="RU003357"/>
    </source>
</evidence>
<evidence type="ECO:0000313" key="16">
    <source>
        <dbReference type="EMBL" id="MYM22716.1"/>
    </source>
</evidence>
<name>A0A6L8K5P0_9BURK</name>
<dbReference type="PROSITE" id="PS52016">
    <property type="entry name" value="TONB_DEPENDENT_REC_3"/>
    <property type="match status" value="1"/>
</dbReference>
<comment type="subcellular location">
    <subcellularLocation>
        <location evidence="1 11">Cell outer membrane</location>
        <topology evidence="1 11">Multi-pass membrane protein</topology>
    </subcellularLocation>
</comment>